<organism evidence="1 2">
    <name type="scientific">Cetraspora pellucida</name>
    <dbReference type="NCBI Taxonomy" id="1433469"/>
    <lineage>
        <taxon>Eukaryota</taxon>
        <taxon>Fungi</taxon>
        <taxon>Fungi incertae sedis</taxon>
        <taxon>Mucoromycota</taxon>
        <taxon>Glomeromycotina</taxon>
        <taxon>Glomeromycetes</taxon>
        <taxon>Diversisporales</taxon>
        <taxon>Gigasporaceae</taxon>
        <taxon>Cetraspora</taxon>
    </lineage>
</organism>
<evidence type="ECO:0000313" key="2">
    <source>
        <dbReference type="Proteomes" id="UP000789366"/>
    </source>
</evidence>
<evidence type="ECO:0000313" key="1">
    <source>
        <dbReference type="EMBL" id="CAG8768515.1"/>
    </source>
</evidence>
<feature type="non-terminal residue" evidence="1">
    <location>
        <position position="1"/>
    </location>
</feature>
<name>A0ACA9QXP2_9GLOM</name>
<reference evidence="1" key="1">
    <citation type="submission" date="2021-06" db="EMBL/GenBank/DDBJ databases">
        <authorList>
            <person name="Kallberg Y."/>
            <person name="Tangrot J."/>
            <person name="Rosling A."/>
        </authorList>
    </citation>
    <scope>NUCLEOTIDE SEQUENCE</scope>
    <source>
        <strain evidence="1">28 12/20/2015</strain>
    </source>
</reference>
<comment type="caution">
    <text evidence="1">The sequence shown here is derived from an EMBL/GenBank/DDBJ whole genome shotgun (WGS) entry which is preliminary data.</text>
</comment>
<accession>A0ACA9QXP2</accession>
<protein>
    <submittedName>
        <fullName evidence="1">2907_t:CDS:1</fullName>
    </submittedName>
</protein>
<dbReference type="Proteomes" id="UP000789366">
    <property type="component" value="Unassembled WGS sequence"/>
</dbReference>
<proteinExistence type="predicted"/>
<feature type="non-terminal residue" evidence="1">
    <location>
        <position position="66"/>
    </location>
</feature>
<keyword evidence="2" id="KW-1185">Reference proteome</keyword>
<sequence length="66" mass="7543">QAYSESEQAEILEKSNKLNREDSQKSSDDNTILDISSSSLENSTFTSNQQFSNKKHTIDRYCLQPL</sequence>
<gene>
    <name evidence="1" type="ORF">SPELUC_LOCUS15625</name>
</gene>
<dbReference type="EMBL" id="CAJVPW010052615">
    <property type="protein sequence ID" value="CAG8768515.1"/>
    <property type="molecule type" value="Genomic_DNA"/>
</dbReference>